<evidence type="ECO:0000259" key="5">
    <source>
        <dbReference type="PROSITE" id="PS50228"/>
    </source>
</evidence>
<keyword evidence="1" id="KW-0433">Leucine-rich repeat</keyword>
<dbReference type="PANTHER" id="PTHR24366">
    <property type="entry name" value="IG(IMMUNOGLOBULIN) AND LRR(LEUCINE RICH REPEAT) DOMAINS"/>
    <property type="match status" value="1"/>
</dbReference>
<reference evidence="6 7" key="1">
    <citation type="submission" date="2018-03" db="EMBL/GenBank/DDBJ databases">
        <authorList>
            <person name="Fogelqvist J."/>
        </authorList>
    </citation>
    <scope>NUCLEOTIDE SEQUENCE [LARGE SCALE GENOMIC DNA]</scope>
</reference>
<dbReference type="PANTHER" id="PTHR24366:SF96">
    <property type="entry name" value="LEUCINE RICH REPEAT CONTAINING 53"/>
    <property type="match status" value="1"/>
</dbReference>
<keyword evidence="4" id="KW-0812">Transmembrane</keyword>
<dbReference type="InterPro" id="IPR003591">
    <property type="entry name" value="Leu-rich_rpt_typical-subtyp"/>
</dbReference>
<feature type="compositionally biased region" description="Polar residues" evidence="3">
    <location>
        <begin position="627"/>
        <end position="636"/>
    </location>
</feature>
<protein>
    <recommendedName>
        <fullName evidence="5">SUEL-type lectin domain-containing protein</fullName>
    </recommendedName>
</protein>
<accession>A0A3P3YMX3</accession>
<keyword evidence="4" id="KW-0472">Membrane</keyword>
<dbReference type="SMART" id="SM00369">
    <property type="entry name" value="LRR_TYP"/>
    <property type="match status" value="4"/>
</dbReference>
<proteinExistence type="predicted"/>
<feature type="domain" description="SUEL-type lectin" evidence="5">
    <location>
        <begin position="364"/>
        <end position="450"/>
    </location>
</feature>
<geneLocation type="mitochondrion" evidence="6"/>
<evidence type="ECO:0000256" key="1">
    <source>
        <dbReference type="ARBA" id="ARBA00022614"/>
    </source>
</evidence>
<feature type="region of interest" description="Disordered" evidence="3">
    <location>
        <begin position="1"/>
        <end position="30"/>
    </location>
</feature>
<dbReference type="CDD" id="cd22842">
    <property type="entry name" value="Gal_Rha_Lectin_BGal"/>
    <property type="match status" value="1"/>
</dbReference>
<gene>
    <name evidence="6" type="ORF">PLBR_LOCUS8780</name>
</gene>
<dbReference type="SUPFAM" id="SSF52058">
    <property type="entry name" value="L domain-like"/>
    <property type="match status" value="1"/>
</dbReference>
<dbReference type="Pfam" id="PF02140">
    <property type="entry name" value="SUEL_Lectin"/>
    <property type="match status" value="1"/>
</dbReference>
<dbReference type="GO" id="GO:0030246">
    <property type="term" value="F:carbohydrate binding"/>
    <property type="evidence" value="ECO:0007669"/>
    <property type="project" value="InterPro"/>
</dbReference>
<feature type="region of interest" description="Disordered" evidence="3">
    <location>
        <begin position="627"/>
        <end position="675"/>
    </location>
</feature>
<dbReference type="PROSITE" id="PS50228">
    <property type="entry name" value="SUEL_LECTIN"/>
    <property type="match status" value="1"/>
</dbReference>
<dbReference type="InterPro" id="IPR026906">
    <property type="entry name" value="LRR_5"/>
</dbReference>
<dbReference type="EMBL" id="OVEO01000018">
    <property type="protein sequence ID" value="SPR01565.1"/>
    <property type="molecule type" value="Genomic_DNA"/>
</dbReference>
<organism evidence="6 7">
    <name type="scientific">Plasmodiophora brassicae</name>
    <name type="common">Clubroot disease agent</name>
    <dbReference type="NCBI Taxonomy" id="37360"/>
    <lineage>
        <taxon>Eukaryota</taxon>
        <taxon>Sar</taxon>
        <taxon>Rhizaria</taxon>
        <taxon>Endomyxa</taxon>
        <taxon>Phytomyxea</taxon>
        <taxon>Plasmodiophorida</taxon>
        <taxon>Plasmodiophoridae</taxon>
        <taxon>Plasmodiophora</taxon>
    </lineage>
</organism>
<feature type="compositionally biased region" description="Polar residues" evidence="3">
    <location>
        <begin position="486"/>
        <end position="495"/>
    </location>
</feature>
<dbReference type="Gene3D" id="2.60.120.740">
    <property type="match status" value="1"/>
</dbReference>
<dbReference type="InterPro" id="IPR000922">
    <property type="entry name" value="Lectin_gal-bd_dom"/>
</dbReference>
<keyword evidence="2" id="KW-0677">Repeat</keyword>
<keyword evidence="4" id="KW-1133">Transmembrane helix</keyword>
<evidence type="ECO:0000256" key="4">
    <source>
        <dbReference type="SAM" id="Phobius"/>
    </source>
</evidence>
<dbReference type="InterPro" id="IPR043159">
    <property type="entry name" value="Lectin_gal-bd_sf"/>
</dbReference>
<evidence type="ECO:0000313" key="6">
    <source>
        <dbReference type="EMBL" id="SPR01565.1"/>
    </source>
</evidence>
<sequence>MRRGCGTAKVGDPRPIAPPTNIRRQRSSHTMQLTTRMGRLGGRVMSAVIPRGSASQCRPHVAHTLTVIVGHRSHASALPGRMGEVLIALYVALLLCPGFATYCKQANGCICDWYPTACTSSTYISLNAQSSAGGMLTSGWFNLWSRSSITYVSITYCQLTGIDNGTFVGMSALATLSLEGNVITSLPGSPSAFASLTNLQSVDMGTNSLTSLPERLFAPCTSLTDFNFGINQLTSIPTNALSTLSQLITINFGTNSIQFIEPGALRAQSLLQTLFLDTNPPLASLPDGLFDYSTSLGHLAIHACPMLMRLPYGIFRNATMLTDVTTYRAPQQIVCWPKQPPSKITGYSTNLCAPDDSSGTFGTAVEGAYLSLFCKAPAIISRIIFASYGTPSGQSGVYTLGSCNSINSVSVVRQACVNKTSCLLTASASTFGSDPCPGTTKQLSVAINCTTVPKLPSTKTRRMSTSTKKASSTRTLGSRKSPPLRTFSSRNTTPRKNLDLPVGTSAARHSSKASLPRSWLPRATTSSAAHTTIVLRRPSATDHPSSSPNDVSHWLTDYAIVLVFVLAVVGLGILCIVVVVSTFAWRNPATPGSPLAQRVVPFSTGTDPLPSQHVLLPAGAMFQHLQYPTPTGSSDVTTSRPSQRTRPRRAEARDKFNQGAMTTMSTTSESEPEAL</sequence>
<evidence type="ECO:0000313" key="7">
    <source>
        <dbReference type="Proteomes" id="UP000290189"/>
    </source>
</evidence>
<feature type="transmembrane region" description="Helical" evidence="4">
    <location>
        <begin position="558"/>
        <end position="585"/>
    </location>
</feature>
<feature type="compositionally biased region" description="Low complexity" evidence="3">
    <location>
        <begin position="463"/>
        <end position="475"/>
    </location>
</feature>
<evidence type="ECO:0000256" key="3">
    <source>
        <dbReference type="SAM" id="MobiDB-lite"/>
    </source>
</evidence>
<keyword evidence="6" id="KW-0496">Mitochondrion</keyword>
<feature type="region of interest" description="Disordered" evidence="3">
    <location>
        <begin position="456"/>
        <end position="521"/>
    </location>
</feature>
<dbReference type="AlphaFoldDB" id="A0A3P3YMX3"/>
<dbReference type="Pfam" id="PF13306">
    <property type="entry name" value="LRR_5"/>
    <property type="match status" value="1"/>
</dbReference>
<evidence type="ECO:0000256" key="2">
    <source>
        <dbReference type="ARBA" id="ARBA00022737"/>
    </source>
</evidence>
<dbReference type="Proteomes" id="UP000290189">
    <property type="component" value="Unassembled WGS sequence"/>
</dbReference>
<dbReference type="Gene3D" id="3.80.10.10">
    <property type="entry name" value="Ribonuclease Inhibitor"/>
    <property type="match status" value="1"/>
</dbReference>
<dbReference type="InterPro" id="IPR032675">
    <property type="entry name" value="LRR_dom_sf"/>
</dbReference>
<name>A0A3P3YMX3_PLABS</name>